<evidence type="ECO:0000313" key="8">
    <source>
        <dbReference type="EMBL" id="ANS62464.1"/>
    </source>
</evidence>
<dbReference type="EMBL" id="EU124663">
    <property type="protein sequence ID" value="ABX00603.1"/>
    <property type="molecule type" value="Genomic_DNA"/>
</dbReference>
<accession>A9Y8R7</accession>
<keyword evidence="4" id="KW-0808">Transferase</keyword>
<dbReference type="SUPFAM" id="SSF53383">
    <property type="entry name" value="PLP-dependent transferases"/>
    <property type="match status" value="1"/>
</dbReference>
<protein>
    <submittedName>
        <fullName evidence="7">LmbF</fullName>
    </submittedName>
</protein>
<reference evidence="8 9" key="2">
    <citation type="submission" date="2016-07" db="EMBL/GenBank/DDBJ databases">
        <title>Enhancement of antibiotic productionsby engineered nitrateutilization in actinobacteria.</title>
        <authorList>
            <person name="Meng S.C."/>
        </authorList>
    </citation>
    <scope>NUCLEOTIDE SEQUENCE [LARGE SCALE GENOMIC DNA]</scope>
    <source>
        <strain evidence="8 9">NRRL 2936</strain>
    </source>
</reference>
<dbReference type="Pfam" id="PF00155">
    <property type="entry name" value="Aminotran_1_2"/>
    <property type="match status" value="1"/>
</dbReference>
<organism evidence="7">
    <name type="scientific">Streptomyces lincolnensis</name>
    <dbReference type="NCBI Taxonomy" id="1915"/>
    <lineage>
        <taxon>Bacteria</taxon>
        <taxon>Bacillati</taxon>
        <taxon>Actinomycetota</taxon>
        <taxon>Actinomycetes</taxon>
        <taxon>Kitasatosporales</taxon>
        <taxon>Streptomycetaceae</taxon>
        <taxon>Streptomyces</taxon>
    </lineage>
</organism>
<keyword evidence="5" id="KW-0663">Pyridoxal phosphate</keyword>
<comment type="cofactor">
    <cofactor evidence="1">
        <name>pyridoxal 5'-phosphate</name>
        <dbReference type="ChEBI" id="CHEBI:597326"/>
    </cofactor>
</comment>
<dbReference type="OrthoDB" id="3469560at2"/>
<gene>
    <name evidence="8" type="ORF">SLINC_0240</name>
</gene>
<evidence type="ECO:0000256" key="5">
    <source>
        <dbReference type="ARBA" id="ARBA00022898"/>
    </source>
</evidence>
<reference evidence="10" key="3">
    <citation type="journal article" date="2025" name="Nat. Chem.">
        <title>Molecular basis for the diversification of lincosamide biosynthesis by pyridoxal phosphate-dependent enzymes.</title>
        <authorList>
            <person name="Mori T."/>
            <person name="Moriwaki Y."/>
            <person name="Sakurada K."/>
            <person name="Lyu S."/>
            <person name="Kadlcik S."/>
            <person name="Janata J."/>
            <person name="Mazumdar A."/>
            <person name="Koberska M."/>
            <person name="Terada T."/>
            <person name="Kamenik Z."/>
            <person name="Abe I."/>
        </authorList>
    </citation>
    <scope>X-RAY CRYSTALLOGRAPHY (1.70 ANGSTROMS)</scope>
</reference>
<dbReference type="GO" id="GO:0008483">
    <property type="term" value="F:transaminase activity"/>
    <property type="evidence" value="ECO:0007669"/>
    <property type="project" value="UniProtKB-KW"/>
</dbReference>
<feature type="domain" description="Aminotransferase class I/classII large" evidence="6">
    <location>
        <begin position="83"/>
        <end position="349"/>
    </location>
</feature>
<dbReference type="InterPro" id="IPR015421">
    <property type="entry name" value="PyrdxlP-dep_Trfase_major"/>
</dbReference>
<dbReference type="SMR" id="A9Y8R7"/>
<dbReference type="AlphaFoldDB" id="A9Y8R7"/>
<evidence type="ECO:0000256" key="1">
    <source>
        <dbReference type="ARBA" id="ARBA00001933"/>
    </source>
</evidence>
<proteinExistence type="evidence at protein level"/>
<dbReference type="KEGG" id="sls:SLINC_0240"/>
<dbReference type="InterPro" id="IPR050596">
    <property type="entry name" value="AspAT/PAT-like"/>
</dbReference>
<dbReference type="PDB" id="8KDL">
    <property type="method" value="X-ray"/>
    <property type="resolution" value="1.70 A"/>
    <property type="chains" value="A/B=1-427"/>
</dbReference>
<evidence type="ECO:0000256" key="4">
    <source>
        <dbReference type="ARBA" id="ARBA00022679"/>
    </source>
</evidence>
<keyword evidence="3" id="KW-0032">Aminotransferase</keyword>
<dbReference type="InterPro" id="IPR004839">
    <property type="entry name" value="Aminotransferase_I/II_large"/>
</dbReference>
<dbReference type="EMBL" id="CP016438">
    <property type="protein sequence ID" value="ANS62464.1"/>
    <property type="molecule type" value="Genomic_DNA"/>
</dbReference>
<evidence type="ECO:0000313" key="7">
    <source>
        <dbReference type="EMBL" id="ABX00603.1"/>
    </source>
</evidence>
<dbReference type="STRING" id="1915.SLINC_0240"/>
<keyword evidence="9" id="KW-1185">Reference proteome</keyword>
<keyword evidence="10" id="KW-0002">3D-structure</keyword>
<dbReference type="GO" id="GO:0006520">
    <property type="term" value="P:amino acid metabolic process"/>
    <property type="evidence" value="ECO:0007669"/>
    <property type="project" value="InterPro"/>
</dbReference>
<dbReference type="RefSeq" id="WP_067425625.1">
    <property type="nucleotide sequence ID" value="NZ_CP016438.1"/>
</dbReference>
<evidence type="ECO:0000256" key="2">
    <source>
        <dbReference type="ARBA" id="ARBA00007441"/>
    </source>
</evidence>
<dbReference type="Gene3D" id="3.40.640.10">
    <property type="entry name" value="Type I PLP-dependent aspartate aminotransferase-like (Major domain)"/>
    <property type="match status" value="1"/>
</dbReference>
<dbReference type="PANTHER" id="PTHR46383">
    <property type="entry name" value="ASPARTATE AMINOTRANSFERASE"/>
    <property type="match status" value="1"/>
</dbReference>
<sequence>MTATASGAQTAAPERLTDDGWLIRRTSVDTVRPFDDPSAQWMLDRAQARLPLYLLHVADHAEATPPGLREALHAQDAAPCDGLLFSQYGLPELRRRLDAWLAADEEWDTAAEPLVSVAWSGTGAAIFDLLRMLKDGRPGPSAVLLPRPGWGYDMSVRDTGHVPVSYEVPPESPHGPDPAHLEEAWQRCRSEGLDVACILINPQHNPWGGNWTPEFLAAVAALAERERVPVLVDNAFYGLTAEDVRPTSAVRLLGHLVGQELLVSVRSLSKQFACSGWALGAVAGSPGLVSAYSGRWRCLREPTAGFRAQAAMAAWLGGAEPERFTRRRRSEATRHARLLRTTLRAAGLPDDAVLHHGGAPFTLLRPPGGSTVEEVREQTVVRHGVLLGLERDARERPWFKVWLGRDSSVFEPAARALGDAAAEWRYR</sequence>
<dbReference type="GO" id="GO:0030170">
    <property type="term" value="F:pyridoxal phosphate binding"/>
    <property type="evidence" value="ECO:0007669"/>
    <property type="project" value="InterPro"/>
</dbReference>
<evidence type="ECO:0000256" key="3">
    <source>
        <dbReference type="ARBA" id="ARBA00022576"/>
    </source>
</evidence>
<name>A9Y8R7_STRLN</name>
<evidence type="ECO:0000313" key="9">
    <source>
        <dbReference type="Proteomes" id="UP000092598"/>
    </source>
</evidence>
<evidence type="ECO:0007829" key="10">
    <source>
        <dbReference type="PDB" id="8KDL"/>
    </source>
</evidence>
<reference evidence="7" key="1">
    <citation type="journal article" date="2008" name="Folia Microbiol. (Praha)">
        <title>Sequence analysis and heterologous expression of the lincomycin biosynthetic cluster of the type strain Streptomyces lincolnensis ATCC 25466.</title>
        <authorList>
            <person name="Koberska M."/>
            <person name="Kopecky J."/>
            <person name="Olsovska J."/>
            <person name="Jelinkova M."/>
            <person name="Ulanova D."/>
            <person name="Man P."/>
            <person name="Flieger M."/>
            <person name="Janata J."/>
        </authorList>
    </citation>
    <scope>NUCLEOTIDE SEQUENCE</scope>
</reference>
<evidence type="ECO:0000259" key="6">
    <source>
        <dbReference type="Pfam" id="PF00155"/>
    </source>
</evidence>
<comment type="similarity">
    <text evidence="2">Belongs to the class-I pyridoxal-phosphate-dependent aminotransferase family.</text>
</comment>
<dbReference type="InterPro" id="IPR015424">
    <property type="entry name" value="PyrdxlP-dep_Trfase"/>
</dbReference>
<dbReference type="Proteomes" id="UP000092598">
    <property type="component" value="Chromosome"/>
</dbReference>
<dbReference type="CDD" id="cd00609">
    <property type="entry name" value="AAT_like"/>
    <property type="match status" value="1"/>
</dbReference>